<dbReference type="AlphaFoldDB" id="A0A150SF67"/>
<dbReference type="Proteomes" id="UP000075515">
    <property type="component" value="Unassembled WGS sequence"/>
</dbReference>
<organism evidence="2 3">
    <name type="scientific">Sorangium cellulosum</name>
    <name type="common">Polyangium cellulosum</name>
    <dbReference type="NCBI Taxonomy" id="56"/>
    <lineage>
        <taxon>Bacteria</taxon>
        <taxon>Pseudomonadati</taxon>
        <taxon>Myxococcota</taxon>
        <taxon>Polyangia</taxon>
        <taxon>Polyangiales</taxon>
        <taxon>Polyangiaceae</taxon>
        <taxon>Sorangium</taxon>
    </lineage>
</organism>
<gene>
    <name evidence="2" type="ORF">BE18_04635</name>
</gene>
<dbReference type="InterPro" id="IPR014710">
    <property type="entry name" value="RmlC-like_jellyroll"/>
</dbReference>
<dbReference type="Gene3D" id="2.60.120.10">
    <property type="entry name" value="Jelly Rolls"/>
    <property type="match status" value="1"/>
</dbReference>
<reference evidence="2 3" key="1">
    <citation type="submission" date="2014-02" db="EMBL/GenBank/DDBJ databases">
        <title>The small core and large imbalanced accessory genome model reveals a collaborative survival strategy of Sorangium cellulosum strains in nature.</title>
        <authorList>
            <person name="Han K."/>
            <person name="Peng R."/>
            <person name="Blom J."/>
            <person name="Li Y.-Z."/>
        </authorList>
    </citation>
    <scope>NUCLEOTIDE SEQUENCE [LARGE SCALE GENOMIC DNA]</scope>
    <source>
        <strain evidence="2 3">So0149</strain>
    </source>
</reference>
<dbReference type="InterPro" id="IPR013096">
    <property type="entry name" value="Cupin_2"/>
</dbReference>
<evidence type="ECO:0000313" key="2">
    <source>
        <dbReference type="EMBL" id="KYF91104.1"/>
    </source>
</evidence>
<evidence type="ECO:0000313" key="3">
    <source>
        <dbReference type="Proteomes" id="UP000075515"/>
    </source>
</evidence>
<evidence type="ECO:0000259" key="1">
    <source>
        <dbReference type="Pfam" id="PF07883"/>
    </source>
</evidence>
<sequence length="93" mass="10217">MLVEKVDLASLGRCAPPFKMSRFTVKPGASSPLDCHDEQELWFIAAGHGELTRGGTQVTALRPGDIVELGSMESHTLYNSGRDDLVVFSVWWP</sequence>
<accession>A0A150SF67</accession>
<protein>
    <recommendedName>
        <fullName evidence="1">Cupin type-2 domain-containing protein</fullName>
    </recommendedName>
</protein>
<dbReference type="SUPFAM" id="SSF51182">
    <property type="entry name" value="RmlC-like cupins"/>
    <property type="match status" value="1"/>
</dbReference>
<dbReference type="InterPro" id="IPR011051">
    <property type="entry name" value="RmlC_Cupin_sf"/>
</dbReference>
<comment type="caution">
    <text evidence="2">The sequence shown here is derived from an EMBL/GenBank/DDBJ whole genome shotgun (WGS) entry which is preliminary data.</text>
</comment>
<name>A0A150SF67_SORCE</name>
<proteinExistence type="predicted"/>
<dbReference type="EMBL" id="JEMC01002069">
    <property type="protein sequence ID" value="KYF91104.1"/>
    <property type="molecule type" value="Genomic_DNA"/>
</dbReference>
<feature type="domain" description="Cupin type-2" evidence="1">
    <location>
        <begin position="22"/>
        <end position="91"/>
    </location>
</feature>
<dbReference type="Pfam" id="PF07883">
    <property type="entry name" value="Cupin_2"/>
    <property type="match status" value="1"/>
</dbReference>